<accession>D0W5B7</accession>
<dbReference type="EMBL" id="ACDY02000013">
    <property type="protein sequence ID" value="EEZ71027.1"/>
    <property type="molecule type" value="Genomic_DNA"/>
</dbReference>
<feature type="region of interest" description="Disordered" evidence="1">
    <location>
        <begin position="34"/>
        <end position="61"/>
    </location>
</feature>
<organism evidence="2 3">
    <name type="scientific">Neisseria cinerea ATCC 14685</name>
    <dbReference type="NCBI Taxonomy" id="546262"/>
    <lineage>
        <taxon>Bacteria</taxon>
        <taxon>Pseudomonadati</taxon>
        <taxon>Pseudomonadota</taxon>
        <taxon>Betaproteobacteria</taxon>
        <taxon>Neisseriales</taxon>
        <taxon>Neisseriaceae</taxon>
        <taxon>Neisseria</taxon>
    </lineage>
</organism>
<comment type="caution">
    <text evidence="2">The sequence shown here is derived from an EMBL/GenBank/DDBJ whole genome shotgun (WGS) entry which is preliminary data.</text>
</comment>
<proteinExistence type="predicted"/>
<dbReference type="Proteomes" id="UP000003294">
    <property type="component" value="Unassembled WGS sequence"/>
</dbReference>
<dbReference type="STRING" id="546262.NEICINOT_04871"/>
<protein>
    <submittedName>
        <fullName evidence="2">Uncharacterized protein</fullName>
    </submittedName>
</protein>
<reference evidence="2 3" key="1">
    <citation type="submission" date="2009-10" db="EMBL/GenBank/DDBJ databases">
        <authorList>
            <person name="Weinstock G."/>
            <person name="Sodergren E."/>
            <person name="Clifton S."/>
            <person name="Fulton L."/>
            <person name="Fulton B."/>
            <person name="Courtney L."/>
            <person name="Fronick C."/>
            <person name="Harrison M."/>
            <person name="Strong C."/>
            <person name="Farmer C."/>
            <person name="Delahaunty K."/>
            <person name="Markovic C."/>
            <person name="Hall O."/>
            <person name="Minx P."/>
            <person name="Tomlinson C."/>
            <person name="Mitreva M."/>
            <person name="Nelson J."/>
            <person name="Hou S."/>
            <person name="Wollam A."/>
            <person name="Pepin K.H."/>
            <person name="Johnson M."/>
            <person name="Bhonagiri V."/>
            <person name="Nash W.E."/>
            <person name="Warren W."/>
            <person name="Chinwalla A."/>
            <person name="Mardis E.R."/>
            <person name="Wilson R.K."/>
        </authorList>
    </citation>
    <scope>NUCLEOTIDE SEQUENCE [LARGE SCALE GENOMIC DNA]</scope>
    <source>
        <strain evidence="2 3">ATCC 14685</strain>
    </source>
</reference>
<feature type="compositionally biased region" description="Gly residues" evidence="1">
    <location>
        <begin position="35"/>
        <end position="44"/>
    </location>
</feature>
<gene>
    <name evidence="2" type="ORF">NEICINOT_04871</name>
</gene>
<sequence>MPSEASGFRRHFLTAVPGFDTGFDFAVNPAAALSGKGGAGGKGQQGADEEECFHLGSQRKW</sequence>
<dbReference type="AlphaFoldDB" id="D0W5B7"/>
<evidence type="ECO:0000313" key="2">
    <source>
        <dbReference type="EMBL" id="EEZ71027.1"/>
    </source>
</evidence>
<evidence type="ECO:0000256" key="1">
    <source>
        <dbReference type="SAM" id="MobiDB-lite"/>
    </source>
</evidence>
<evidence type="ECO:0000313" key="3">
    <source>
        <dbReference type="Proteomes" id="UP000003294"/>
    </source>
</evidence>
<name>D0W5B7_NEICI</name>